<evidence type="ECO:0000256" key="1">
    <source>
        <dbReference type="SAM" id="MobiDB-lite"/>
    </source>
</evidence>
<evidence type="ECO:0000313" key="2">
    <source>
        <dbReference type="EMBL" id="CEK90678.1"/>
    </source>
</evidence>
<feature type="non-terminal residue" evidence="2">
    <location>
        <position position="98"/>
    </location>
</feature>
<organism evidence="2">
    <name type="scientific">Arion vulgaris</name>
    <dbReference type="NCBI Taxonomy" id="1028688"/>
    <lineage>
        <taxon>Eukaryota</taxon>
        <taxon>Metazoa</taxon>
        <taxon>Spiralia</taxon>
        <taxon>Lophotrochozoa</taxon>
        <taxon>Mollusca</taxon>
        <taxon>Gastropoda</taxon>
        <taxon>Heterobranchia</taxon>
        <taxon>Euthyneura</taxon>
        <taxon>Panpulmonata</taxon>
        <taxon>Eupulmonata</taxon>
        <taxon>Stylommatophora</taxon>
        <taxon>Helicina</taxon>
        <taxon>Arionoidea</taxon>
        <taxon>Arionidae</taxon>
        <taxon>Arion</taxon>
    </lineage>
</organism>
<name>A0A0B7BCB6_9EUPU</name>
<accession>A0A0B7BCB6</accession>
<reference evidence="2" key="1">
    <citation type="submission" date="2014-12" db="EMBL/GenBank/DDBJ databases">
        <title>Insight into the proteome of Arion vulgaris.</title>
        <authorList>
            <person name="Aradska J."/>
            <person name="Bulat T."/>
            <person name="Smidak R."/>
            <person name="Sarate P."/>
            <person name="Gangsoo J."/>
            <person name="Sialana F."/>
            <person name="Bilban M."/>
            <person name="Lubec G."/>
        </authorList>
    </citation>
    <scope>NUCLEOTIDE SEQUENCE</scope>
    <source>
        <tissue evidence="2">Skin</tissue>
    </source>
</reference>
<protein>
    <submittedName>
        <fullName evidence="2">Uncharacterized protein</fullName>
    </submittedName>
</protein>
<dbReference type="AlphaFoldDB" id="A0A0B7BCB6"/>
<proteinExistence type="predicted"/>
<sequence>DGESSEMTDMTSSVVFRESDLTVSRVMPTADVDTDSLQGDALMQLSTDSLIFEQKFITSDFTKCDTDSLNEREDQMVQSGDSLEFGENSSEEKSGKSQ</sequence>
<feature type="non-terminal residue" evidence="2">
    <location>
        <position position="1"/>
    </location>
</feature>
<dbReference type="EMBL" id="HACG01043813">
    <property type="protein sequence ID" value="CEK90678.1"/>
    <property type="molecule type" value="Transcribed_RNA"/>
</dbReference>
<gene>
    <name evidence="2" type="primary">ORF177946</name>
</gene>
<feature type="region of interest" description="Disordered" evidence="1">
    <location>
        <begin position="74"/>
        <end position="98"/>
    </location>
</feature>